<proteinExistence type="predicted"/>
<sequence length="781" mass="87705">MEDDSGSANSSSDEEQERPAKQPRKEWLKHGQVPRSTLQRWEKEARHEASDSTSSEAVVVKVMKIVLVNLITILNIVLMECYLDDGGRGGDDDGDDNRGDDDGDDNGGDDGDDDGGNDDSDGDGGDDDGDDDGGGDDGDGDNNGDDINDNIENNGSLEFMPVLLFRQSSHTAGQAVLQLLQLYSKHAMTKRCLQDLVKLIHNLLPLGNTFPSTYYFLLNNIAPFIPPASSVEHVACEFCGFYLGKFRTTPPGACEVCGELERVKFHEFSLEVLIRYLGLADAIDNNEGGPQSDVSKKYLRLKEEYNGQYDLILMWNADGLKVRESGPASLWELSITICDVPPQVRSKCTLVVGLWYAAKKPKLKTFLTTFLESLSQLEENGVRWTHPRTGEAHTSKVVAPAASVDAPVRAELQNIMQHEGEFSCHNCKIEGEELILGPRSRKRIYPVPDEPCPPRTMESMRLHANRAEAENLIVKGVKGSSILDQWKLFKGSTWRTWLLFVSLPALQPVLRDKYFQHWLLLVKGMSIFLQESISDDELALADRLLSLFVRDTQELYGYAAMTYNLHCLSHLALITKRWGAPWSVSAFKFETLNGVLSRLTHGTIRITTELTNTLNIITATNSIDYLMNEAGHIQRDLRISMLSPAHGLILSEAERNALVQTLNDIDDVRYFGRVLIERFLPLQCIQQREQLTISTYAMRLGEKTFSCYVKKGPRLYALIKKLLVDPNRNFQHTETQLIVQHIIPVQTTDLVTLIPVESICCKVFRVHEYVCKELNRYEHAV</sequence>
<feature type="region of interest" description="Disordered" evidence="1">
    <location>
        <begin position="1"/>
        <end position="56"/>
    </location>
</feature>
<evidence type="ECO:0000256" key="1">
    <source>
        <dbReference type="SAM" id="MobiDB-lite"/>
    </source>
</evidence>
<dbReference type="EMBL" id="JAHWGI010000122">
    <property type="protein sequence ID" value="KAK3909797.1"/>
    <property type="molecule type" value="Genomic_DNA"/>
</dbReference>
<name>A0AAE1GVL6_9NEOP</name>
<reference evidence="2" key="1">
    <citation type="submission" date="2021-07" db="EMBL/GenBank/DDBJ databases">
        <authorList>
            <person name="Catto M.A."/>
            <person name="Jacobson A."/>
            <person name="Kennedy G."/>
            <person name="Labadie P."/>
            <person name="Hunt B.G."/>
            <person name="Srinivasan R."/>
        </authorList>
    </citation>
    <scope>NUCLEOTIDE SEQUENCE</scope>
    <source>
        <strain evidence="2">PL_HMW_Pooled</strain>
        <tissue evidence="2">Head</tissue>
    </source>
</reference>
<accession>A0AAE1GVL6</accession>
<dbReference type="PANTHER" id="PTHR46579">
    <property type="entry name" value="F5/8 TYPE C DOMAIN-CONTAINING PROTEIN-RELATED"/>
    <property type="match status" value="1"/>
</dbReference>
<comment type="caution">
    <text evidence="2">The sequence shown here is derived from an EMBL/GenBank/DDBJ whole genome shotgun (WGS) entry which is preliminary data.</text>
</comment>
<dbReference type="PANTHER" id="PTHR46579:SF1">
    <property type="entry name" value="F5_8 TYPE C DOMAIN-CONTAINING PROTEIN"/>
    <property type="match status" value="1"/>
</dbReference>
<protein>
    <submittedName>
        <fullName evidence="2">Halomucin</fullName>
    </submittedName>
</protein>
<feature type="region of interest" description="Disordered" evidence="1">
    <location>
        <begin position="87"/>
        <end position="151"/>
    </location>
</feature>
<feature type="compositionally biased region" description="Basic and acidic residues" evidence="1">
    <location>
        <begin position="40"/>
        <end position="50"/>
    </location>
</feature>
<feature type="compositionally biased region" description="Acidic residues" evidence="1">
    <location>
        <begin position="92"/>
        <end position="149"/>
    </location>
</feature>
<evidence type="ECO:0000313" key="3">
    <source>
        <dbReference type="Proteomes" id="UP001219518"/>
    </source>
</evidence>
<feature type="compositionally biased region" description="Basic and acidic residues" evidence="1">
    <location>
        <begin position="17"/>
        <end position="29"/>
    </location>
</feature>
<dbReference type="AlphaFoldDB" id="A0AAE1GVL6"/>
<organism evidence="2 3">
    <name type="scientific">Frankliniella fusca</name>
    <dbReference type="NCBI Taxonomy" id="407009"/>
    <lineage>
        <taxon>Eukaryota</taxon>
        <taxon>Metazoa</taxon>
        <taxon>Ecdysozoa</taxon>
        <taxon>Arthropoda</taxon>
        <taxon>Hexapoda</taxon>
        <taxon>Insecta</taxon>
        <taxon>Pterygota</taxon>
        <taxon>Neoptera</taxon>
        <taxon>Paraneoptera</taxon>
        <taxon>Thysanoptera</taxon>
        <taxon>Terebrantia</taxon>
        <taxon>Thripoidea</taxon>
        <taxon>Thripidae</taxon>
        <taxon>Frankliniella</taxon>
    </lineage>
</organism>
<feature type="compositionally biased region" description="Polar residues" evidence="1">
    <location>
        <begin position="1"/>
        <end position="11"/>
    </location>
</feature>
<dbReference type="Proteomes" id="UP001219518">
    <property type="component" value="Unassembled WGS sequence"/>
</dbReference>
<evidence type="ECO:0000313" key="2">
    <source>
        <dbReference type="EMBL" id="KAK3909797.1"/>
    </source>
</evidence>
<reference evidence="2" key="2">
    <citation type="journal article" date="2023" name="BMC Genomics">
        <title>Pest status, molecular evolution, and epigenetic factors derived from the genome assembly of Frankliniella fusca, a thysanopteran phytovirus vector.</title>
        <authorList>
            <person name="Catto M.A."/>
            <person name="Labadie P.E."/>
            <person name="Jacobson A.L."/>
            <person name="Kennedy G.G."/>
            <person name="Srinivasan R."/>
            <person name="Hunt B.G."/>
        </authorList>
    </citation>
    <scope>NUCLEOTIDE SEQUENCE</scope>
    <source>
        <strain evidence="2">PL_HMW_Pooled</strain>
    </source>
</reference>
<keyword evidence="3" id="KW-1185">Reference proteome</keyword>
<gene>
    <name evidence="2" type="ORF">KUF71_019806</name>
</gene>